<name>K2R5R8_METFP</name>
<dbReference type="OrthoDB" id="69499at2157"/>
<dbReference type="Proteomes" id="UP000007360">
    <property type="component" value="Unassembled WGS sequence"/>
</dbReference>
<accession>K2R5R8</accession>
<keyword evidence="1" id="KW-1133">Transmembrane helix</keyword>
<keyword evidence="1" id="KW-0812">Transmembrane</keyword>
<feature type="transmembrane region" description="Helical" evidence="1">
    <location>
        <begin position="37"/>
        <end position="60"/>
    </location>
</feature>
<comment type="caution">
    <text evidence="2">The sequence shown here is derived from an EMBL/GenBank/DDBJ whole genome shotgun (WGS) entry which is preliminary data.</text>
</comment>
<proteinExistence type="predicted"/>
<keyword evidence="1" id="KW-0472">Membrane</keyword>
<evidence type="ECO:0000313" key="2">
    <source>
        <dbReference type="EMBL" id="EKF86582.1"/>
    </source>
</evidence>
<reference evidence="2 3" key="1">
    <citation type="journal article" date="2012" name="J. Bacteriol.">
        <title>Draft genome sequence of Methanobacterium formicicum DSM 3637, an archaebacterium isolated from the methane producer amoeba Pelomyxa palustris.</title>
        <authorList>
            <person name="Gutierrez G."/>
        </authorList>
    </citation>
    <scope>NUCLEOTIDE SEQUENCE [LARGE SCALE GENOMIC DNA]</scope>
    <source>
        <strain evidence="3">DSM 3637 / PP1</strain>
    </source>
</reference>
<feature type="transmembrane region" description="Helical" evidence="1">
    <location>
        <begin position="66"/>
        <end position="90"/>
    </location>
</feature>
<dbReference type="PATRIC" id="fig|1204725.3.peg.772"/>
<gene>
    <name evidence="2" type="ORF">A994_03828</name>
</gene>
<evidence type="ECO:0000313" key="3">
    <source>
        <dbReference type="Proteomes" id="UP000007360"/>
    </source>
</evidence>
<dbReference type="EMBL" id="AMPO01000002">
    <property type="protein sequence ID" value="EKF86582.1"/>
    <property type="molecule type" value="Genomic_DNA"/>
</dbReference>
<feature type="transmembrane region" description="Helical" evidence="1">
    <location>
        <begin position="6"/>
        <end position="25"/>
    </location>
</feature>
<dbReference type="RefSeq" id="WP_004029973.1">
    <property type="nucleotide sequence ID" value="NZ_AMPO01000002.1"/>
</dbReference>
<evidence type="ECO:0000256" key="1">
    <source>
        <dbReference type="SAM" id="Phobius"/>
    </source>
</evidence>
<dbReference type="AlphaFoldDB" id="K2R5R8"/>
<protein>
    <submittedName>
        <fullName evidence="2">Uncharacterized protein</fullName>
    </submittedName>
</protein>
<sequence length="130" mass="14568">MDIIHLIPEFLVFSLAGSSLSIAAYSAFRDKNDDQKLLLVVASCFTSAFLVLFTLTFLTLDNLTQLQYTFALIFYFLIFLAVMGIIGFIIRRLIVDQRSKDDELDSAIDIIDSGKDGLDSFINLLESGKK</sequence>
<keyword evidence="3" id="KW-1185">Reference proteome</keyword>
<organism evidence="2 3">
    <name type="scientific">Methanobacterium formicicum (strain DSM 3637 / PP1)</name>
    <dbReference type="NCBI Taxonomy" id="1204725"/>
    <lineage>
        <taxon>Archaea</taxon>
        <taxon>Methanobacteriati</taxon>
        <taxon>Methanobacteriota</taxon>
        <taxon>Methanomada group</taxon>
        <taxon>Methanobacteria</taxon>
        <taxon>Methanobacteriales</taxon>
        <taxon>Methanobacteriaceae</taxon>
        <taxon>Methanobacterium</taxon>
    </lineage>
</organism>